<reference evidence="2" key="2">
    <citation type="journal article" date="2018" name="Mol. Plant Microbe Interact.">
        <title>Genome sequence resources for the wheat stripe rust pathogen (Puccinia striiformis f. sp. tritici) and the barley stripe rust pathogen (Puccinia striiformis f. sp. hordei).</title>
        <authorList>
            <person name="Xia C."/>
            <person name="Wang M."/>
            <person name="Yin C."/>
            <person name="Cornejo O.E."/>
            <person name="Hulbert S.H."/>
            <person name="Chen X."/>
        </authorList>
    </citation>
    <scope>NUCLEOTIDE SEQUENCE [LARGE SCALE GENOMIC DNA]</scope>
    <source>
        <strain evidence="2">93-210</strain>
    </source>
</reference>
<reference evidence="1 2" key="3">
    <citation type="journal article" date="2022" name="Microbiol. Spectr.">
        <title>Folding features and dynamics of 3D genome architecture in plant fungal pathogens.</title>
        <authorList>
            <person name="Xia C."/>
        </authorList>
    </citation>
    <scope>NUCLEOTIDE SEQUENCE [LARGE SCALE GENOMIC DNA]</scope>
    <source>
        <strain evidence="1 2">93-210</strain>
    </source>
</reference>
<dbReference type="Proteomes" id="UP001060170">
    <property type="component" value="Chromosome 15"/>
</dbReference>
<comment type="caution">
    <text evidence="1">The sequence shown here is derived from an EMBL/GenBank/DDBJ whole genome shotgun (WGS) entry which is preliminary data.</text>
</comment>
<sequence>MNTIKVVDTYLSGINKLKTTIRMTDINLNKFKKHLTTQTTQTSNDKRVSSDDDDDTQSENM</sequence>
<keyword evidence="2" id="KW-1185">Reference proteome</keyword>
<accession>A0ACC0DT32</accession>
<dbReference type="EMBL" id="CM045879">
    <property type="protein sequence ID" value="KAI7938690.1"/>
    <property type="molecule type" value="Genomic_DNA"/>
</dbReference>
<name>A0ACC0DT32_9BASI</name>
<evidence type="ECO:0000313" key="1">
    <source>
        <dbReference type="EMBL" id="KAI7938690.1"/>
    </source>
</evidence>
<evidence type="ECO:0000313" key="2">
    <source>
        <dbReference type="Proteomes" id="UP001060170"/>
    </source>
</evidence>
<gene>
    <name evidence="1" type="ORF">MJO28_014269</name>
</gene>
<protein>
    <submittedName>
        <fullName evidence="1">Uncharacterized protein</fullName>
    </submittedName>
</protein>
<proteinExistence type="predicted"/>
<reference evidence="2" key="1">
    <citation type="journal article" date="2018" name="BMC Genomics">
        <title>Genomic insights into host adaptation between the wheat stripe rust pathogen (Puccinia striiformis f. sp. tritici) and the barley stripe rust pathogen (Puccinia striiformis f. sp. hordei).</title>
        <authorList>
            <person name="Xia C."/>
            <person name="Wang M."/>
            <person name="Yin C."/>
            <person name="Cornejo O.E."/>
            <person name="Hulbert S.H."/>
            <person name="Chen X."/>
        </authorList>
    </citation>
    <scope>NUCLEOTIDE SEQUENCE [LARGE SCALE GENOMIC DNA]</scope>
    <source>
        <strain evidence="2">93-210</strain>
    </source>
</reference>
<organism evidence="1 2">
    <name type="scientific">Puccinia striiformis f. sp. tritici</name>
    <dbReference type="NCBI Taxonomy" id="168172"/>
    <lineage>
        <taxon>Eukaryota</taxon>
        <taxon>Fungi</taxon>
        <taxon>Dikarya</taxon>
        <taxon>Basidiomycota</taxon>
        <taxon>Pucciniomycotina</taxon>
        <taxon>Pucciniomycetes</taxon>
        <taxon>Pucciniales</taxon>
        <taxon>Pucciniaceae</taxon>
        <taxon>Puccinia</taxon>
    </lineage>
</organism>